<accession>A0A2H3CRG9</accession>
<evidence type="ECO:0000313" key="2">
    <source>
        <dbReference type="Proteomes" id="UP000217790"/>
    </source>
</evidence>
<sequence length="243" mass="28037">LHLHMLIWISGVLHPQEVRKRILDTQSNFQRRMVEWLEGCHMGEFFNGKQEDIFNKLDSDKKQDGYINPTKSMPMAPPRECPGMASHVGCHKCSLARNWEDACGDTKKWQEKYKETVDNLVIRSNVHDCDRYINKDGNVTKKKDYSGCKENKYGVCRARFPRETYKETVLDPETGALNLKKGEPWMNMFTAALTYLVRCNTDVTNLSSGTTIKAVVLYISNYITTTTLKTHVIFDVIQDVFEK</sequence>
<name>A0A2H3CRG9_ARMGA</name>
<reference evidence="2" key="1">
    <citation type="journal article" date="2017" name="Nat. Ecol. Evol.">
        <title>Genome expansion and lineage-specific genetic innovations in the forest pathogenic fungi Armillaria.</title>
        <authorList>
            <person name="Sipos G."/>
            <person name="Prasanna A.N."/>
            <person name="Walter M.C."/>
            <person name="O'Connor E."/>
            <person name="Balint B."/>
            <person name="Krizsan K."/>
            <person name="Kiss B."/>
            <person name="Hess J."/>
            <person name="Varga T."/>
            <person name="Slot J."/>
            <person name="Riley R."/>
            <person name="Boka B."/>
            <person name="Rigling D."/>
            <person name="Barry K."/>
            <person name="Lee J."/>
            <person name="Mihaltcheva S."/>
            <person name="LaButti K."/>
            <person name="Lipzen A."/>
            <person name="Waldron R."/>
            <person name="Moloney N.M."/>
            <person name="Sperisen C."/>
            <person name="Kredics L."/>
            <person name="Vagvoelgyi C."/>
            <person name="Patrignani A."/>
            <person name="Fitzpatrick D."/>
            <person name="Nagy I."/>
            <person name="Doyle S."/>
            <person name="Anderson J.B."/>
            <person name="Grigoriev I.V."/>
            <person name="Gueldener U."/>
            <person name="Muensterkoetter M."/>
            <person name="Nagy L.G."/>
        </authorList>
    </citation>
    <scope>NUCLEOTIDE SEQUENCE [LARGE SCALE GENOMIC DNA]</scope>
    <source>
        <strain evidence="2">Ar21-2</strain>
    </source>
</reference>
<organism evidence="1 2">
    <name type="scientific">Armillaria gallica</name>
    <name type="common">Bulbous honey fungus</name>
    <name type="synonym">Armillaria bulbosa</name>
    <dbReference type="NCBI Taxonomy" id="47427"/>
    <lineage>
        <taxon>Eukaryota</taxon>
        <taxon>Fungi</taxon>
        <taxon>Dikarya</taxon>
        <taxon>Basidiomycota</taxon>
        <taxon>Agaricomycotina</taxon>
        <taxon>Agaricomycetes</taxon>
        <taxon>Agaricomycetidae</taxon>
        <taxon>Agaricales</taxon>
        <taxon>Marasmiineae</taxon>
        <taxon>Physalacriaceae</taxon>
        <taxon>Armillaria</taxon>
    </lineage>
</organism>
<dbReference type="InParanoid" id="A0A2H3CRG9"/>
<gene>
    <name evidence="1" type="ORF">ARMGADRAFT_877570</name>
</gene>
<dbReference type="EMBL" id="KZ293698">
    <property type="protein sequence ID" value="PBK84460.1"/>
    <property type="molecule type" value="Genomic_DNA"/>
</dbReference>
<feature type="non-terminal residue" evidence="1">
    <location>
        <position position="1"/>
    </location>
</feature>
<protein>
    <recommendedName>
        <fullName evidence="3">Helitron helicase-like domain-containing protein</fullName>
    </recommendedName>
</protein>
<dbReference type="OrthoDB" id="3229882at2759"/>
<evidence type="ECO:0000313" key="1">
    <source>
        <dbReference type="EMBL" id="PBK84460.1"/>
    </source>
</evidence>
<proteinExistence type="predicted"/>
<dbReference type="OMA" id="CQCENCC"/>
<dbReference type="Proteomes" id="UP000217790">
    <property type="component" value="Unassembled WGS sequence"/>
</dbReference>
<dbReference type="AlphaFoldDB" id="A0A2H3CRG9"/>
<feature type="non-terminal residue" evidence="1">
    <location>
        <position position="243"/>
    </location>
</feature>
<evidence type="ECO:0008006" key="3">
    <source>
        <dbReference type="Google" id="ProtNLM"/>
    </source>
</evidence>
<keyword evidence="2" id="KW-1185">Reference proteome</keyword>